<evidence type="ECO:0000256" key="3">
    <source>
        <dbReference type="ARBA" id="ARBA00022989"/>
    </source>
</evidence>
<feature type="transmembrane region" description="Helical" evidence="5">
    <location>
        <begin position="262"/>
        <end position="283"/>
    </location>
</feature>
<dbReference type="EMBL" id="JAXLQG010000020">
    <property type="protein sequence ID" value="KAK5530147.1"/>
    <property type="molecule type" value="Genomic_DNA"/>
</dbReference>
<evidence type="ECO:0000256" key="1">
    <source>
        <dbReference type="ARBA" id="ARBA00004141"/>
    </source>
</evidence>
<evidence type="ECO:0000256" key="5">
    <source>
        <dbReference type="SAM" id="Phobius"/>
    </source>
</evidence>
<sequence>MSLMHDASQYGAFKDLVDDSGAPTVPAREYKMEVLELDISSSGSLSCTMLSAFAPLDYPSAGTSSSWFHFLCKAIEAKHDSFLWLKSAYFLRRDQRGKIILICFGTSAMLIQRLKMLPQTAWKSVLASPFNLFAVVLGELHRQVDEQLWTLNRSVGDFERNFDQNWVDLHYVAKNIIHVKEASDAILHTISHMIREQSDSGVASRDEARKTNSALHYQESLFESVGLRAVSMEKRMQNVINLSFNLVAQQDSRTIKVESSSMHTIALTTLIFLPVSTVASIFGSAFFDFGGDNQNDFTWSRDFWIFWIVSVPLTLAVLTIWIYFHPSNFWRWPGLKRTRKYDREAYKMLESLHRF</sequence>
<comment type="caution">
    <text evidence="6">The sequence shown here is derived from an EMBL/GenBank/DDBJ whole genome shotgun (WGS) entry which is preliminary data.</text>
</comment>
<feature type="transmembrane region" description="Helical" evidence="5">
    <location>
        <begin position="303"/>
        <end position="324"/>
    </location>
</feature>
<organism evidence="6 7">
    <name type="scientific">Vermiconidia calcicola</name>
    <dbReference type="NCBI Taxonomy" id="1690605"/>
    <lineage>
        <taxon>Eukaryota</taxon>
        <taxon>Fungi</taxon>
        <taxon>Dikarya</taxon>
        <taxon>Ascomycota</taxon>
        <taxon>Pezizomycotina</taxon>
        <taxon>Dothideomycetes</taxon>
        <taxon>Dothideomycetidae</taxon>
        <taxon>Mycosphaerellales</taxon>
        <taxon>Extremaceae</taxon>
        <taxon>Vermiconidia</taxon>
    </lineage>
</organism>
<name>A0AAV9PV51_9PEZI</name>
<keyword evidence="2 5" id="KW-0812">Transmembrane</keyword>
<dbReference type="GO" id="GO:0016020">
    <property type="term" value="C:membrane"/>
    <property type="evidence" value="ECO:0007669"/>
    <property type="project" value="UniProtKB-SubCell"/>
</dbReference>
<evidence type="ECO:0000313" key="7">
    <source>
        <dbReference type="Proteomes" id="UP001345827"/>
    </source>
</evidence>
<dbReference type="SUPFAM" id="SSF144083">
    <property type="entry name" value="Magnesium transport protein CorA, transmembrane region"/>
    <property type="match status" value="1"/>
</dbReference>
<dbReference type="AlphaFoldDB" id="A0AAV9PV51"/>
<gene>
    <name evidence="6" type="ORF">LTR25_009393</name>
</gene>
<dbReference type="InterPro" id="IPR045863">
    <property type="entry name" value="CorA_TM1_TM2"/>
</dbReference>
<keyword evidence="3 5" id="KW-1133">Transmembrane helix</keyword>
<evidence type="ECO:0000256" key="2">
    <source>
        <dbReference type="ARBA" id="ARBA00022692"/>
    </source>
</evidence>
<proteinExistence type="predicted"/>
<accession>A0AAV9PV51</accession>
<comment type="subcellular location">
    <subcellularLocation>
        <location evidence="1">Membrane</location>
        <topology evidence="1">Multi-pass membrane protein</topology>
    </subcellularLocation>
</comment>
<keyword evidence="4 5" id="KW-0472">Membrane</keyword>
<dbReference type="Proteomes" id="UP001345827">
    <property type="component" value="Unassembled WGS sequence"/>
</dbReference>
<evidence type="ECO:0000256" key="4">
    <source>
        <dbReference type="ARBA" id="ARBA00023136"/>
    </source>
</evidence>
<protein>
    <submittedName>
        <fullName evidence="6">Uncharacterized protein</fullName>
    </submittedName>
</protein>
<keyword evidence="7" id="KW-1185">Reference proteome</keyword>
<reference evidence="6 7" key="1">
    <citation type="submission" date="2023-06" db="EMBL/GenBank/DDBJ databases">
        <title>Black Yeasts Isolated from many extreme environments.</title>
        <authorList>
            <person name="Coleine C."/>
            <person name="Stajich J.E."/>
            <person name="Selbmann L."/>
        </authorList>
    </citation>
    <scope>NUCLEOTIDE SEQUENCE [LARGE SCALE GENOMIC DNA]</scope>
    <source>
        <strain evidence="6 7">CCFEE 5887</strain>
    </source>
</reference>
<evidence type="ECO:0000313" key="6">
    <source>
        <dbReference type="EMBL" id="KAK5530147.1"/>
    </source>
</evidence>
<dbReference type="Gene3D" id="1.20.58.340">
    <property type="entry name" value="Magnesium transport protein CorA, transmembrane region"/>
    <property type="match status" value="1"/>
</dbReference>